<proteinExistence type="predicted"/>
<dbReference type="STRING" id="1123510.GCA_000620025_01356"/>
<gene>
    <name evidence="2" type="ORF">ZBT109_1242</name>
</gene>
<dbReference type="Proteomes" id="UP000267342">
    <property type="component" value="Chromosome"/>
</dbReference>
<dbReference type="InterPro" id="IPR055591">
    <property type="entry name" value="DUF7167"/>
</dbReference>
<sequence length="64" mass="7201">MSNATVILEFSVNGLPLIGNDNVFHEDTDITPDEWSRLSEDEREGIVHELFCEHVQYGWGVAPA</sequence>
<accession>A0A348HEF0</accession>
<dbReference type="RefSeq" id="WP_027704775.1">
    <property type="nucleotide sequence ID" value="NZ_AP018933.1"/>
</dbReference>
<dbReference type="EMBL" id="AP018933">
    <property type="protein sequence ID" value="BBG30002.1"/>
    <property type="molecule type" value="Genomic_DNA"/>
</dbReference>
<organism evidence="2 3">
    <name type="scientific">Zymobacter palmae</name>
    <dbReference type="NCBI Taxonomy" id="33074"/>
    <lineage>
        <taxon>Bacteria</taxon>
        <taxon>Pseudomonadati</taxon>
        <taxon>Pseudomonadota</taxon>
        <taxon>Gammaproteobacteria</taxon>
        <taxon>Oceanospirillales</taxon>
        <taxon>Halomonadaceae</taxon>
        <taxon>Zymobacter group</taxon>
        <taxon>Zymobacter</taxon>
    </lineage>
</organism>
<reference evidence="2 3" key="1">
    <citation type="submission" date="2018-09" db="EMBL/GenBank/DDBJ databases">
        <title>Zymobacter palmae IAM14233 (=T109) whole genome analysis.</title>
        <authorList>
            <person name="Yanase H."/>
        </authorList>
    </citation>
    <scope>NUCLEOTIDE SEQUENCE [LARGE SCALE GENOMIC DNA]</scope>
    <source>
        <strain evidence="2 3">IAM14233</strain>
    </source>
</reference>
<evidence type="ECO:0000313" key="2">
    <source>
        <dbReference type="EMBL" id="BBG30002.1"/>
    </source>
</evidence>
<name>A0A348HEF0_9GAMM</name>
<feature type="domain" description="DUF7167" evidence="1">
    <location>
        <begin position="24"/>
        <end position="60"/>
    </location>
</feature>
<evidence type="ECO:0000313" key="3">
    <source>
        <dbReference type="Proteomes" id="UP000267342"/>
    </source>
</evidence>
<protein>
    <submittedName>
        <fullName evidence="2">Chromosome segregation ATPase</fullName>
    </submittedName>
</protein>
<dbReference type="KEGG" id="zpl:ZBT109_1242"/>
<evidence type="ECO:0000259" key="1">
    <source>
        <dbReference type="Pfam" id="PF23768"/>
    </source>
</evidence>
<keyword evidence="3" id="KW-1185">Reference proteome</keyword>
<dbReference type="AlphaFoldDB" id="A0A348HEF0"/>
<dbReference type="Pfam" id="PF23768">
    <property type="entry name" value="DUF7167"/>
    <property type="match status" value="1"/>
</dbReference>